<accession>A0A2Z4J9X0</accession>
<protein>
    <submittedName>
        <fullName evidence="1">Uncharacterized protein</fullName>
    </submittedName>
</protein>
<keyword evidence="2" id="KW-1185">Reference proteome</keyword>
<name>A0A2Z4J9X0_9ACTN</name>
<gene>
    <name evidence="1" type="ORF">DN051_37950</name>
</gene>
<dbReference type="Proteomes" id="UP000249616">
    <property type="component" value="Chromosome"/>
</dbReference>
<evidence type="ECO:0000313" key="2">
    <source>
        <dbReference type="Proteomes" id="UP000249616"/>
    </source>
</evidence>
<reference evidence="1 2" key="1">
    <citation type="journal article" date="2019" name="Int. J. Syst. Evol. Microbiol.">
        <title>Streptomyces cadmiisoli sp. nov., a novel actinomycete isolated from cadmium-contaminated soil.</title>
        <authorList>
            <person name="Li K."/>
            <person name="Tang X."/>
            <person name="Zhao J."/>
            <person name="Guo Y."/>
            <person name="Tang Y."/>
            <person name="Gao J."/>
        </authorList>
    </citation>
    <scope>NUCLEOTIDE SEQUENCE [LARGE SCALE GENOMIC DNA]</scope>
    <source>
        <strain evidence="1 2">ZFG47</strain>
    </source>
</reference>
<dbReference type="EMBL" id="CP030073">
    <property type="protein sequence ID" value="AWW41717.1"/>
    <property type="molecule type" value="Genomic_DNA"/>
</dbReference>
<dbReference type="KEGG" id="scad:DN051_37950"/>
<sequence length="167" mass="18398">MLVSHWNSDRESSLHVMNRSLDPINEVSVAFQARTAQLNGQQPPRGLVLFVIKLGSLPPCSEVVFSEKTVGLRWKVADVNKIDVQHGVRPGIPRGNGTWRPLNALQRLEILGLFFTDKDGAQWVRDEKSHLEAQSDIISYPGEGPANSPGRIVRAPQVKPLDSCGEG</sequence>
<proteinExistence type="predicted"/>
<evidence type="ECO:0000313" key="1">
    <source>
        <dbReference type="EMBL" id="AWW41717.1"/>
    </source>
</evidence>
<organism evidence="1 2">
    <name type="scientific">Streptomyces cadmiisoli</name>
    <dbReference type="NCBI Taxonomy" id="2184053"/>
    <lineage>
        <taxon>Bacteria</taxon>
        <taxon>Bacillati</taxon>
        <taxon>Actinomycetota</taxon>
        <taxon>Actinomycetes</taxon>
        <taxon>Kitasatosporales</taxon>
        <taxon>Streptomycetaceae</taxon>
        <taxon>Streptomyces</taxon>
        <taxon>Streptomyces aurantiacus group</taxon>
    </lineage>
</organism>
<dbReference type="AlphaFoldDB" id="A0A2Z4J9X0"/>